<dbReference type="InterPro" id="IPR012337">
    <property type="entry name" value="RNaseH-like_sf"/>
</dbReference>
<protein>
    <submittedName>
        <fullName evidence="2">DDE-type integrase/transposase/recombinase</fullName>
    </submittedName>
</protein>
<gene>
    <name evidence="2" type="ORF">AB0301_17145</name>
</gene>
<keyword evidence="3" id="KW-1185">Reference proteome</keyword>
<accession>A0ABV3LLH6</accession>
<comment type="caution">
    <text evidence="2">The sequence shown here is derived from an EMBL/GenBank/DDBJ whole genome shotgun (WGS) entry which is preliminary data.</text>
</comment>
<dbReference type="InterPro" id="IPR036397">
    <property type="entry name" value="RNaseH_sf"/>
</dbReference>
<proteinExistence type="predicted"/>
<dbReference type="SUPFAM" id="SSF53098">
    <property type="entry name" value="Ribonuclease H-like"/>
    <property type="match status" value="1"/>
</dbReference>
<dbReference type="PROSITE" id="PS50994">
    <property type="entry name" value="INTEGRASE"/>
    <property type="match status" value="1"/>
</dbReference>
<sequence length="323" mass="37147">MENDLVAELAGITGSQRQALELTGVSRSTWHYRQHPRDRVADPIPQTERAYQSRISEPDREKITEHILSGWAGQNSVDHAFASAWDQGIMLGSRRTWWRIAAEIEDQMLRPKVPARKERTAPRNKPVLKATGPGQVWTWDISDLYSPWRGVVFKAYKITDIFSREIVGWRVEDREADHLAVEMFAQAIAMHGTPCIVHADNGAAMKSNLLRDFLKEQHGTELSHSRPYVSDDNPFSEAGFRTMKYRPGYPKVFADLDSARAYLGEYVPWYNQEHKHSGIALFSPSQVHDGSWREAWQTREHALQRYFEAHPERFRARPSTPTP</sequence>
<dbReference type="Proteomes" id="UP001553715">
    <property type="component" value="Unassembled WGS sequence"/>
</dbReference>
<name>A0ABV3LLH6_9MICO</name>
<dbReference type="InterPro" id="IPR050900">
    <property type="entry name" value="Transposase_IS3/IS150/IS904"/>
</dbReference>
<dbReference type="RefSeq" id="WP_366233577.1">
    <property type="nucleotide sequence ID" value="NZ_JBFBMH010000064.1"/>
</dbReference>
<dbReference type="Gene3D" id="3.30.420.10">
    <property type="entry name" value="Ribonuclease H-like superfamily/Ribonuclease H"/>
    <property type="match status" value="1"/>
</dbReference>
<dbReference type="EMBL" id="JBFBMH010000064">
    <property type="protein sequence ID" value="MEW1976776.1"/>
    <property type="molecule type" value="Genomic_DNA"/>
</dbReference>
<organism evidence="2 3">
    <name type="scientific">Microbacterium profundi</name>
    <dbReference type="NCBI Taxonomy" id="450380"/>
    <lineage>
        <taxon>Bacteria</taxon>
        <taxon>Bacillati</taxon>
        <taxon>Actinomycetota</taxon>
        <taxon>Actinomycetes</taxon>
        <taxon>Micrococcales</taxon>
        <taxon>Microbacteriaceae</taxon>
        <taxon>Microbacterium</taxon>
    </lineage>
</organism>
<dbReference type="InterPro" id="IPR001584">
    <property type="entry name" value="Integrase_cat-core"/>
</dbReference>
<reference evidence="2 3" key="1">
    <citation type="submission" date="2024-06" db="EMBL/GenBank/DDBJ databases">
        <title>The Natural Products Discovery Center: Release of the First 8490 Sequenced Strains for Exploring Actinobacteria Biosynthetic Diversity.</title>
        <authorList>
            <person name="Kalkreuter E."/>
            <person name="Kautsar S.A."/>
            <person name="Yang D."/>
            <person name="Bader C.D."/>
            <person name="Teijaro C.N."/>
            <person name="Fluegel L."/>
            <person name="Davis C.M."/>
            <person name="Simpson J.R."/>
            <person name="Lauterbach L."/>
            <person name="Steele A.D."/>
            <person name="Gui C."/>
            <person name="Meng S."/>
            <person name="Li G."/>
            <person name="Viehrig K."/>
            <person name="Ye F."/>
            <person name="Su P."/>
            <person name="Kiefer A.F."/>
            <person name="Nichols A."/>
            <person name="Cepeda A.J."/>
            <person name="Yan W."/>
            <person name="Fan B."/>
            <person name="Jiang Y."/>
            <person name="Adhikari A."/>
            <person name="Zheng C.-J."/>
            <person name="Schuster L."/>
            <person name="Cowan T.M."/>
            <person name="Smanski M.J."/>
            <person name="Chevrette M.G."/>
            <person name="De Carvalho L.P.S."/>
            <person name="Shen B."/>
        </authorList>
    </citation>
    <scope>NUCLEOTIDE SEQUENCE [LARGE SCALE GENOMIC DNA]</scope>
    <source>
        <strain evidence="2 3">NPDC077434</strain>
    </source>
</reference>
<feature type="non-terminal residue" evidence="2">
    <location>
        <position position="323"/>
    </location>
</feature>
<dbReference type="Pfam" id="PF00665">
    <property type="entry name" value="rve"/>
    <property type="match status" value="1"/>
</dbReference>
<evidence type="ECO:0000259" key="1">
    <source>
        <dbReference type="PROSITE" id="PS50994"/>
    </source>
</evidence>
<feature type="domain" description="Integrase catalytic" evidence="1">
    <location>
        <begin position="129"/>
        <end position="292"/>
    </location>
</feature>
<evidence type="ECO:0000313" key="2">
    <source>
        <dbReference type="EMBL" id="MEW1976776.1"/>
    </source>
</evidence>
<evidence type="ECO:0000313" key="3">
    <source>
        <dbReference type="Proteomes" id="UP001553715"/>
    </source>
</evidence>
<dbReference type="PANTHER" id="PTHR46889:SF4">
    <property type="entry name" value="TRANSPOSASE INSO FOR INSERTION SEQUENCE ELEMENT IS911B-RELATED"/>
    <property type="match status" value="1"/>
</dbReference>
<dbReference type="PANTHER" id="PTHR46889">
    <property type="entry name" value="TRANSPOSASE INSF FOR INSERTION SEQUENCE IS3B-RELATED"/>
    <property type="match status" value="1"/>
</dbReference>